<dbReference type="Proteomes" id="UP000324536">
    <property type="component" value="Chromosome"/>
</dbReference>
<name>A0A5C1YTL0_9PROT</name>
<evidence type="ECO:0000313" key="2">
    <source>
        <dbReference type="EMBL" id="QEO18397.1"/>
    </source>
</evidence>
<protein>
    <submittedName>
        <fullName evidence="2">BolA family transcriptional regulator</fullName>
    </submittedName>
</protein>
<proteinExistence type="inferred from homology"/>
<dbReference type="PANTHER" id="PTHR46230">
    <property type="match status" value="1"/>
</dbReference>
<dbReference type="Gene3D" id="3.30.300.90">
    <property type="entry name" value="BolA-like"/>
    <property type="match status" value="1"/>
</dbReference>
<organism evidence="2 3">
    <name type="scientific">Acetobacter vaccinii</name>
    <dbReference type="NCBI Taxonomy" id="2592655"/>
    <lineage>
        <taxon>Bacteria</taxon>
        <taxon>Pseudomonadati</taxon>
        <taxon>Pseudomonadota</taxon>
        <taxon>Alphaproteobacteria</taxon>
        <taxon>Acetobacterales</taxon>
        <taxon>Acetobacteraceae</taxon>
        <taxon>Acetobacter</taxon>
    </lineage>
</organism>
<dbReference type="OrthoDB" id="9811118at2"/>
<evidence type="ECO:0000256" key="1">
    <source>
        <dbReference type="RuleBase" id="RU003860"/>
    </source>
</evidence>
<accession>A0A5C1YTL0</accession>
<dbReference type="PIRSF" id="PIRSF003113">
    <property type="entry name" value="BolA"/>
    <property type="match status" value="1"/>
</dbReference>
<dbReference type="RefSeq" id="WP_149280058.1">
    <property type="nucleotide sequence ID" value="NZ_CP043506.1"/>
</dbReference>
<reference evidence="2 3" key="1">
    <citation type="submission" date="2019-09" db="EMBL/GenBank/DDBJ databases">
        <title>Genome sequencing of strain KACC 21233.</title>
        <authorList>
            <person name="Heo J."/>
            <person name="Kim S.-J."/>
            <person name="Kim J.-S."/>
            <person name="Hong S.-B."/>
            <person name="Kwon S.-W."/>
        </authorList>
    </citation>
    <scope>NUCLEOTIDE SEQUENCE [LARGE SCALE GENOMIC DNA]</scope>
    <source>
        <strain evidence="2 3">KACC 21233</strain>
    </source>
</reference>
<keyword evidence="3" id="KW-1185">Reference proteome</keyword>
<dbReference type="AlphaFoldDB" id="A0A5C1YTL0"/>
<comment type="similarity">
    <text evidence="1">Belongs to the BolA/IbaG family.</text>
</comment>
<dbReference type="Pfam" id="PF01722">
    <property type="entry name" value="BolA"/>
    <property type="match status" value="1"/>
</dbReference>
<dbReference type="GO" id="GO:0044572">
    <property type="term" value="P:[4Fe-4S] cluster assembly"/>
    <property type="evidence" value="ECO:0007669"/>
    <property type="project" value="TreeGrafter"/>
</dbReference>
<evidence type="ECO:0000313" key="3">
    <source>
        <dbReference type="Proteomes" id="UP000324536"/>
    </source>
</evidence>
<dbReference type="SUPFAM" id="SSF82657">
    <property type="entry name" value="BolA-like"/>
    <property type="match status" value="1"/>
</dbReference>
<dbReference type="EMBL" id="CP043506">
    <property type="protein sequence ID" value="QEO18397.1"/>
    <property type="molecule type" value="Genomic_DNA"/>
</dbReference>
<dbReference type="InterPro" id="IPR036065">
    <property type="entry name" value="BolA-like_sf"/>
</dbReference>
<sequence>MTALPESVSPSGNEGPRVARVRATLVALLHPQRLDIQDDSHRHAHHKAMVRGPEAGATETHLRVHVVSQAFAGVNRVARSRMVHDALADELASGLHALALTLRTPDEEGQLA</sequence>
<gene>
    <name evidence="2" type="ORF">FLP30_12275</name>
</gene>
<dbReference type="KEGG" id="acek:FLP30_12275"/>
<dbReference type="InterPro" id="IPR002634">
    <property type="entry name" value="BolA"/>
</dbReference>
<dbReference type="PANTHER" id="PTHR46230:SF7">
    <property type="entry name" value="BOLA-LIKE PROTEIN 1"/>
    <property type="match status" value="1"/>
</dbReference>